<sequence>MVTVEAAGEFLVDLAQRLMARSDPACIRAMMERACGGQLDAQAPDGRRASTLTSSGIPFEASVSGGRGKFTPAVRYVTETATQEIGFGSRVAAHLAAIRDLVAWLPNGDETVADMLQSFVATLYPDPAEVPARYRSASWIGVVHHAAAPHHAARLKVYGGPAIVPGAMNRLCSVWPAFAELTSVPDHEKLIKPVGAAIEVDAYGKVNHKVYLRARYNDVAVPMKLVRYFGDPAWEALSELVRCGVDAAALHKHDFFVCCSRGTGVPVFGLTLVARKGNDLTALVRELASRHHGTTHAVDALALAAESCGATWHYSGIGLGFSPDHGVDKLNVYGTPTWSTT</sequence>
<evidence type="ECO:0000313" key="2">
    <source>
        <dbReference type="Proteomes" id="UP000702209"/>
    </source>
</evidence>
<reference evidence="1 2" key="1">
    <citation type="submission" date="2020-10" db="EMBL/GenBank/DDBJ databases">
        <title>Identification of Nocardia species via Next-generation sequencing and recognition of intraspecies genetic diversity.</title>
        <authorList>
            <person name="Li P."/>
            <person name="Li P."/>
            <person name="Lu B."/>
        </authorList>
    </citation>
    <scope>NUCLEOTIDE SEQUENCE [LARGE SCALE GENOMIC DNA]</scope>
    <source>
        <strain evidence="1 2">BJ06-0157</strain>
    </source>
</reference>
<evidence type="ECO:0000313" key="1">
    <source>
        <dbReference type="EMBL" id="MBF6300248.1"/>
    </source>
</evidence>
<dbReference type="Proteomes" id="UP000702209">
    <property type="component" value="Unassembled WGS sequence"/>
</dbReference>
<dbReference type="RefSeq" id="WP_195131497.1">
    <property type="nucleotide sequence ID" value="NZ_JADLQX010000017.1"/>
</dbReference>
<comment type="caution">
    <text evidence="1">The sequence shown here is derived from an EMBL/GenBank/DDBJ whole genome shotgun (WGS) entry which is preliminary data.</text>
</comment>
<accession>A0ABS0CUG7</accession>
<keyword evidence="2" id="KW-1185">Reference proteome</keyword>
<name>A0ABS0CUG7_9NOCA</name>
<gene>
    <name evidence="1" type="ORF">IU459_22265</name>
</gene>
<organism evidence="1 2">
    <name type="scientific">Nocardia amamiensis</name>
    <dbReference type="NCBI Taxonomy" id="404578"/>
    <lineage>
        <taxon>Bacteria</taxon>
        <taxon>Bacillati</taxon>
        <taxon>Actinomycetota</taxon>
        <taxon>Actinomycetes</taxon>
        <taxon>Mycobacteriales</taxon>
        <taxon>Nocardiaceae</taxon>
        <taxon>Nocardia</taxon>
    </lineage>
</organism>
<protein>
    <submittedName>
        <fullName evidence="1">Uncharacterized protein</fullName>
    </submittedName>
</protein>
<proteinExistence type="predicted"/>
<dbReference type="EMBL" id="JADLQX010000017">
    <property type="protein sequence ID" value="MBF6300248.1"/>
    <property type="molecule type" value="Genomic_DNA"/>
</dbReference>